<proteinExistence type="predicted"/>
<dbReference type="PROSITE" id="PS51034">
    <property type="entry name" value="ZP_2"/>
    <property type="match status" value="1"/>
</dbReference>
<evidence type="ECO:0000256" key="2">
    <source>
        <dbReference type="SAM" id="Phobius"/>
    </source>
</evidence>
<keyword evidence="2" id="KW-0472">Membrane</keyword>
<evidence type="ECO:0000313" key="6">
    <source>
        <dbReference type="Proteomes" id="UP000075901"/>
    </source>
</evidence>
<dbReference type="AlphaFoldDB" id="A0A182SFW4"/>
<keyword evidence="2" id="KW-0812">Transmembrane</keyword>
<feature type="region of interest" description="Disordered" evidence="1">
    <location>
        <begin position="219"/>
        <end position="263"/>
    </location>
</feature>
<dbReference type="PANTHER" id="PTHR46560">
    <property type="entry name" value="CYPHER, ISOFORM B"/>
    <property type="match status" value="1"/>
</dbReference>
<dbReference type="VEuPathDB" id="VectorBase:AMAM005988"/>
<feature type="transmembrane region" description="Helical" evidence="2">
    <location>
        <begin position="182"/>
        <end position="200"/>
    </location>
</feature>
<keyword evidence="6" id="KW-1185">Reference proteome</keyword>
<reference evidence="5" key="2">
    <citation type="submission" date="2020-05" db="UniProtKB">
        <authorList>
            <consortium name="EnsemblMetazoa"/>
        </authorList>
    </citation>
    <scope>IDENTIFICATION</scope>
    <source>
        <strain evidence="5">maculatus3</strain>
    </source>
</reference>
<feature type="compositionally biased region" description="Low complexity" evidence="1">
    <location>
        <begin position="249"/>
        <end position="259"/>
    </location>
</feature>
<sequence length="275" mass="29409">MRSLILFACAVVVVWPGRTHAQSNYASQANSIEYQGEGLPEEATLDGKVTKLDDLSPIIFLNRTKAALNCAAGFMQVELKFNEPFYGKAYADYDRNSACQTSGKGDLSYRIDLPLKGCGTKQGPQRVFTNNIVVRFHPGLEMDGDEIITIVCRYPPPVAPIPAGLPAPIINEAAIIEPPLKGIQILFIICAIMFLTLLLLGSVSGFKVARPVVAVPPPIQSSSGSEGALIPSDYPSESQSENEEVETGSLPVSSRGSSSAYENGAYVHDGMSLAS</sequence>
<feature type="chain" id="PRO_5008135706" description="ZP domain-containing protein" evidence="3">
    <location>
        <begin position="22"/>
        <end position="275"/>
    </location>
</feature>
<keyword evidence="3" id="KW-0732">Signal</keyword>
<accession>A0A182SFW4</accession>
<dbReference type="Proteomes" id="UP000075901">
    <property type="component" value="Unassembled WGS sequence"/>
</dbReference>
<feature type="signal peptide" evidence="3">
    <location>
        <begin position="1"/>
        <end position="21"/>
    </location>
</feature>
<name>A0A182SFW4_9DIPT</name>
<evidence type="ECO:0000256" key="3">
    <source>
        <dbReference type="SAM" id="SignalP"/>
    </source>
</evidence>
<keyword evidence="2" id="KW-1133">Transmembrane helix</keyword>
<feature type="domain" description="ZP" evidence="4">
    <location>
        <begin position="69"/>
        <end position="275"/>
    </location>
</feature>
<dbReference type="PANTHER" id="PTHR46560:SF11">
    <property type="entry name" value="GH09980P"/>
    <property type="match status" value="1"/>
</dbReference>
<evidence type="ECO:0000313" key="5">
    <source>
        <dbReference type="EnsemblMetazoa" id="AMAM005988-PA"/>
    </source>
</evidence>
<dbReference type="EnsemblMetazoa" id="AMAM005988-RA">
    <property type="protein sequence ID" value="AMAM005988-PA"/>
    <property type="gene ID" value="AMAM005988"/>
</dbReference>
<dbReference type="InterPro" id="IPR001507">
    <property type="entry name" value="ZP_dom"/>
</dbReference>
<protein>
    <recommendedName>
        <fullName evidence="4">ZP domain-containing protein</fullName>
    </recommendedName>
</protein>
<reference evidence="6" key="1">
    <citation type="submission" date="2013-09" db="EMBL/GenBank/DDBJ databases">
        <title>The Genome Sequence of Anopheles maculatus species B.</title>
        <authorList>
            <consortium name="The Broad Institute Genomics Platform"/>
            <person name="Neafsey D.E."/>
            <person name="Besansky N."/>
            <person name="Howell P."/>
            <person name="Walton C."/>
            <person name="Young S.K."/>
            <person name="Zeng Q."/>
            <person name="Gargeya S."/>
            <person name="Fitzgerald M."/>
            <person name="Haas B."/>
            <person name="Abouelleil A."/>
            <person name="Allen A.W."/>
            <person name="Alvarado L."/>
            <person name="Arachchi H.M."/>
            <person name="Berlin A.M."/>
            <person name="Chapman S.B."/>
            <person name="Gainer-Dewar J."/>
            <person name="Goldberg J."/>
            <person name="Griggs A."/>
            <person name="Gujja S."/>
            <person name="Hansen M."/>
            <person name="Howarth C."/>
            <person name="Imamovic A."/>
            <person name="Ireland A."/>
            <person name="Larimer J."/>
            <person name="McCowan C."/>
            <person name="Murphy C."/>
            <person name="Pearson M."/>
            <person name="Poon T.W."/>
            <person name="Priest M."/>
            <person name="Roberts A."/>
            <person name="Saif S."/>
            <person name="Shea T."/>
            <person name="Sisk P."/>
            <person name="Sykes S."/>
            <person name="Wortman J."/>
            <person name="Nusbaum C."/>
            <person name="Birren B."/>
        </authorList>
    </citation>
    <scope>NUCLEOTIDE SEQUENCE [LARGE SCALE GENOMIC DNA]</scope>
    <source>
        <strain evidence="6">maculatus3</strain>
    </source>
</reference>
<evidence type="ECO:0000259" key="4">
    <source>
        <dbReference type="PROSITE" id="PS51034"/>
    </source>
</evidence>
<evidence type="ECO:0000256" key="1">
    <source>
        <dbReference type="SAM" id="MobiDB-lite"/>
    </source>
</evidence>
<organism evidence="5 6">
    <name type="scientific">Anopheles maculatus</name>
    <dbReference type="NCBI Taxonomy" id="74869"/>
    <lineage>
        <taxon>Eukaryota</taxon>
        <taxon>Metazoa</taxon>
        <taxon>Ecdysozoa</taxon>
        <taxon>Arthropoda</taxon>
        <taxon>Hexapoda</taxon>
        <taxon>Insecta</taxon>
        <taxon>Pterygota</taxon>
        <taxon>Neoptera</taxon>
        <taxon>Endopterygota</taxon>
        <taxon>Diptera</taxon>
        <taxon>Nematocera</taxon>
        <taxon>Culicoidea</taxon>
        <taxon>Culicidae</taxon>
        <taxon>Anophelinae</taxon>
        <taxon>Anopheles</taxon>
        <taxon>Anopheles maculatus group</taxon>
    </lineage>
</organism>